<dbReference type="Proteomes" id="UP000790709">
    <property type="component" value="Unassembled WGS sequence"/>
</dbReference>
<feature type="non-terminal residue" evidence="1">
    <location>
        <position position="195"/>
    </location>
</feature>
<accession>A0ACB8B4B3</accession>
<protein>
    <submittedName>
        <fullName evidence="1">Uncharacterized protein</fullName>
    </submittedName>
</protein>
<proteinExistence type="predicted"/>
<keyword evidence="2" id="KW-1185">Reference proteome</keyword>
<name>A0ACB8B4B3_9AGAM</name>
<organism evidence="1 2">
    <name type="scientific">Leucogyrophana mollusca</name>
    <dbReference type="NCBI Taxonomy" id="85980"/>
    <lineage>
        <taxon>Eukaryota</taxon>
        <taxon>Fungi</taxon>
        <taxon>Dikarya</taxon>
        <taxon>Basidiomycota</taxon>
        <taxon>Agaricomycotina</taxon>
        <taxon>Agaricomycetes</taxon>
        <taxon>Agaricomycetidae</taxon>
        <taxon>Boletales</taxon>
        <taxon>Boletales incertae sedis</taxon>
        <taxon>Leucogyrophana</taxon>
    </lineage>
</organism>
<gene>
    <name evidence="1" type="ORF">BV22DRAFT_1022555</name>
</gene>
<reference evidence="1" key="1">
    <citation type="journal article" date="2021" name="New Phytol.">
        <title>Evolutionary innovations through gain and loss of genes in the ectomycorrhizal Boletales.</title>
        <authorList>
            <person name="Wu G."/>
            <person name="Miyauchi S."/>
            <person name="Morin E."/>
            <person name="Kuo A."/>
            <person name="Drula E."/>
            <person name="Varga T."/>
            <person name="Kohler A."/>
            <person name="Feng B."/>
            <person name="Cao Y."/>
            <person name="Lipzen A."/>
            <person name="Daum C."/>
            <person name="Hundley H."/>
            <person name="Pangilinan J."/>
            <person name="Johnson J."/>
            <person name="Barry K."/>
            <person name="LaButti K."/>
            <person name="Ng V."/>
            <person name="Ahrendt S."/>
            <person name="Min B."/>
            <person name="Choi I.G."/>
            <person name="Park H."/>
            <person name="Plett J.M."/>
            <person name="Magnuson J."/>
            <person name="Spatafora J.W."/>
            <person name="Nagy L.G."/>
            <person name="Henrissat B."/>
            <person name="Grigoriev I.V."/>
            <person name="Yang Z.L."/>
            <person name="Xu J."/>
            <person name="Martin F.M."/>
        </authorList>
    </citation>
    <scope>NUCLEOTIDE SEQUENCE</scope>
    <source>
        <strain evidence="1">KUC20120723A-06</strain>
    </source>
</reference>
<dbReference type="EMBL" id="MU266637">
    <property type="protein sequence ID" value="KAH7919708.1"/>
    <property type="molecule type" value="Genomic_DNA"/>
</dbReference>
<comment type="caution">
    <text evidence="1">The sequence shown here is derived from an EMBL/GenBank/DDBJ whole genome shotgun (WGS) entry which is preliminary data.</text>
</comment>
<evidence type="ECO:0000313" key="2">
    <source>
        <dbReference type="Proteomes" id="UP000790709"/>
    </source>
</evidence>
<sequence>MASLKEVPILDRGKKNWQEWSMSLSNLLDTSHLGGYLTGIIPRPDSNIEPRAAQNWDMNNVAVVGAIKLRATLEEQKLLVGVINARKAWGILRDRHVKIGPIAQLLMIQEAFNTVYTRSEPLADTSARLADLVHRIYAIGIPTEDVFLSIVMLRALSGELISVRDHVAGQLTAATANHPFTSGDIRLRLDIEQQL</sequence>
<evidence type="ECO:0000313" key="1">
    <source>
        <dbReference type="EMBL" id="KAH7919708.1"/>
    </source>
</evidence>